<comment type="caution">
    <text evidence="10">The sequence shown here is derived from an EMBL/GenBank/DDBJ whole genome shotgun (WGS) entry which is preliminary data.</text>
</comment>
<dbReference type="PROSITE" id="PS51828">
    <property type="entry name" value="PTX_2"/>
    <property type="match status" value="1"/>
</dbReference>
<keyword evidence="3" id="KW-0479">Metal-binding</keyword>
<dbReference type="GO" id="GO:0005230">
    <property type="term" value="F:extracellular ligand-gated monoatomic ion channel activity"/>
    <property type="evidence" value="ECO:0007669"/>
    <property type="project" value="InterPro"/>
</dbReference>
<dbReference type="PANTHER" id="PTHR19277">
    <property type="entry name" value="PENTRAXIN"/>
    <property type="match status" value="1"/>
</dbReference>
<dbReference type="PANTHER" id="PTHR19277:SF161">
    <property type="entry name" value="LAMININ G DOMAIN-CONTAINING PROTEIN"/>
    <property type="match status" value="1"/>
</dbReference>
<feature type="domain" description="Pentraxin (PTX)" evidence="9">
    <location>
        <begin position="1"/>
        <end position="135"/>
    </location>
</feature>
<dbReference type="InterPro" id="IPR001759">
    <property type="entry name" value="PTX_dom"/>
</dbReference>
<dbReference type="GO" id="GO:0016020">
    <property type="term" value="C:membrane"/>
    <property type="evidence" value="ECO:0007669"/>
    <property type="project" value="UniProtKB-SubCell"/>
</dbReference>
<proteinExistence type="predicted"/>
<dbReference type="PROSITE" id="PS00236">
    <property type="entry name" value="NEUROTR_ION_CHANNEL"/>
    <property type="match status" value="1"/>
</dbReference>
<evidence type="ECO:0000259" key="9">
    <source>
        <dbReference type="PROSITE" id="PS51828"/>
    </source>
</evidence>
<organism evidence="10 11">
    <name type="scientific">Petrolisthes manimaculis</name>
    <dbReference type="NCBI Taxonomy" id="1843537"/>
    <lineage>
        <taxon>Eukaryota</taxon>
        <taxon>Metazoa</taxon>
        <taxon>Ecdysozoa</taxon>
        <taxon>Arthropoda</taxon>
        <taxon>Crustacea</taxon>
        <taxon>Multicrustacea</taxon>
        <taxon>Malacostraca</taxon>
        <taxon>Eumalacostraca</taxon>
        <taxon>Eucarida</taxon>
        <taxon>Decapoda</taxon>
        <taxon>Pleocyemata</taxon>
        <taxon>Anomura</taxon>
        <taxon>Galatheoidea</taxon>
        <taxon>Porcellanidae</taxon>
        <taxon>Petrolisthes</taxon>
    </lineage>
</organism>
<dbReference type="SUPFAM" id="SSF63712">
    <property type="entry name" value="Nicotinic receptor ligand binding domain-like"/>
    <property type="match status" value="1"/>
</dbReference>
<evidence type="ECO:0000256" key="2">
    <source>
        <dbReference type="ARBA" id="ARBA00004370"/>
    </source>
</evidence>
<dbReference type="InterPro" id="IPR036734">
    <property type="entry name" value="Neur_chan_lig-bd_sf"/>
</dbReference>
<dbReference type="InterPro" id="IPR013320">
    <property type="entry name" value="ConA-like_dom_sf"/>
</dbReference>
<keyword evidence="6" id="KW-1015">Disulfide bond</keyword>
<evidence type="ECO:0000256" key="3">
    <source>
        <dbReference type="ARBA" id="ARBA00022723"/>
    </source>
</evidence>
<comment type="caution">
    <text evidence="8">Lacks conserved residue(s) required for the propagation of feature annotation.</text>
</comment>
<evidence type="ECO:0000256" key="5">
    <source>
        <dbReference type="ARBA" id="ARBA00023136"/>
    </source>
</evidence>
<evidence type="ECO:0000256" key="1">
    <source>
        <dbReference type="ARBA" id="ARBA00001913"/>
    </source>
</evidence>
<evidence type="ECO:0000313" key="10">
    <source>
        <dbReference type="EMBL" id="KAK4302868.1"/>
    </source>
</evidence>
<keyword evidence="11" id="KW-1185">Reference proteome</keyword>
<evidence type="ECO:0000256" key="7">
    <source>
        <dbReference type="ARBA" id="ARBA00023180"/>
    </source>
</evidence>
<dbReference type="GO" id="GO:0046872">
    <property type="term" value="F:metal ion binding"/>
    <property type="evidence" value="ECO:0007669"/>
    <property type="project" value="UniProtKB-KW"/>
</dbReference>
<evidence type="ECO:0000256" key="8">
    <source>
        <dbReference type="PROSITE-ProRule" id="PRU01172"/>
    </source>
</evidence>
<reference evidence="10" key="1">
    <citation type="submission" date="2023-11" db="EMBL/GenBank/DDBJ databases">
        <title>Genome assemblies of two species of porcelain crab, Petrolisthes cinctipes and Petrolisthes manimaculis (Anomura: Porcellanidae).</title>
        <authorList>
            <person name="Angst P."/>
        </authorList>
    </citation>
    <scope>NUCLEOTIDE SEQUENCE</scope>
    <source>
        <strain evidence="10">PB745_02</strain>
        <tissue evidence="10">Gill</tissue>
    </source>
</reference>
<keyword evidence="5" id="KW-0472">Membrane</keyword>
<dbReference type="Proteomes" id="UP001292094">
    <property type="component" value="Unassembled WGS sequence"/>
</dbReference>
<dbReference type="AlphaFoldDB" id="A0AAE1TY00"/>
<dbReference type="SUPFAM" id="SSF49899">
    <property type="entry name" value="Concanavalin A-like lectins/glucanases"/>
    <property type="match status" value="1"/>
</dbReference>
<keyword evidence="4" id="KW-0106">Calcium</keyword>
<evidence type="ECO:0000256" key="4">
    <source>
        <dbReference type="ARBA" id="ARBA00022837"/>
    </source>
</evidence>
<sequence>MSTTLKETVQPYRWYHMCIRLDAGRLSLHLDGNNNILKDMKQDTPSPPLPLNGTIVIGNDQDSLGGGFAKAHSYFGAVSGFTIWDQSLSQQQMVDLFNYYLYYGKETTLEYVLKYQSNLLCFFYLDYYPFDSQTCSIDLKVTNAPNELITYHYLESATTIQLSQLNSLAEFYVDGLQLSSLNPERFTDSTSGLSLLRKFP</sequence>
<protein>
    <recommendedName>
        <fullName evidence="9">Pentraxin (PTX) domain-containing protein</fullName>
    </recommendedName>
</protein>
<dbReference type="PRINTS" id="PR00895">
    <property type="entry name" value="PENTAXIN"/>
</dbReference>
<dbReference type="Gene3D" id="2.60.120.200">
    <property type="match status" value="1"/>
</dbReference>
<evidence type="ECO:0000313" key="11">
    <source>
        <dbReference type="Proteomes" id="UP001292094"/>
    </source>
</evidence>
<keyword evidence="7" id="KW-0325">Glycoprotein</keyword>
<accession>A0AAE1TY00</accession>
<dbReference type="Pfam" id="PF00354">
    <property type="entry name" value="Pentaxin"/>
    <property type="match status" value="1"/>
</dbReference>
<dbReference type="InterPro" id="IPR018000">
    <property type="entry name" value="Neurotransmitter_ion_chnl_CS"/>
</dbReference>
<comment type="cofactor">
    <cofactor evidence="1">
        <name>Ca(2+)</name>
        <dbReference type="ChEBI" id="CHEBI:29108"/>
    </cofactor>
</comment>
<dbReference type="EMBL" id="JAWZYT010002657">
    <property type="protein sequence ID" value="KAK4302868.1"/>
    <property type="molecule type" value="Genomic_DNA"/>
</dbReference>
<gene>
    <name evidence="10" type="ORF">Pmani_025076</name>
</gene>
<evidence type="ECO:0000256" key="6">
    <source>
        <dbReference type="ARBA" id="ARBA00023157"/>
    </source>
</evidence>
<comment type="subcellular location">
    <subcellularLocation>
        <location evidence="2">Membrane</location>
    </subcellularLocation>
</comment>
<dbReference type="InterPro" id="IPR051360">
    <property type="entry name" value="Neuronal_Pentraxin_Related"/>
</dbReference>
<name>A0AAE1TY00_9EUCA</name>